<keyword evidence="2 6" id="KW-0479">Metal-binding</keyword>
<dbReference type="PANTHER" id="PTHR11804:SF28">
    <property type="entry name" value="OLIGOENDOPEPTIDASE F"/>
    <property type="match status" value="1"/>
</dbReference>
<dbReference type="SUPFAM" id="SSF55486">
    <property type="entry name" value="Metalloproteases ('zincins'), catalytic domain"/>
    <property type="match status" value="1"/>
</dbReference>
<evidence type="ECO:0000256" key="3">
    <source>
        <dbReference type="ARBA" id="ARBA00022801"/>
    </source>
</evidence>
<comment type="caution">
    <text evidence="8">The sequence shown here is derived from an EMBL/GenBank/DDBJ whole genome shotgun (WGS) entry which is preliminary data.</text>
</comment>
<evidence type="ECO:0000256" key="2">
    <source>
        <dbReference type="ARBA" id="ARBA00022723"/>
    </source>
</evidence>
<proteinExistence type="inferred from homology"/>
<evidence type="ECO:0000256" key="1">
    <source>
        <dbReference type="ARBA" id="ARBA00022670"/>
    </source>
</evidence>
<dbReference type="InterPro" id="IPR001567">
    <property type="entry name" value="Pept_M3A_M3B_dom"/>
</dbReference>
<dbReference type="Pfam" id="PF01432">
    <property type="entry name" value="Peptidase_M3"/>
    <property type="match status" value="1"/>
</dbReference>
<dbReference type="EMBL" id="JACRWD010000002">
    <property type="protein sequence ID" value="MBC6003849.1"/>
    <property type="molecule type" value="Genomic_DNA"/>
</dbReference>
<evidence type="ECO:0000256" key="6">
    <source>
        <dbReference type="RuleBase" id="RU003435"/>
    </source>
</evidence>
<sequence length="564" mass="66978">MKFHDFKYERPDYEKIKIEFKDLVKAMKNSHDYNELKANINKINKLRNHIESMATLVSIRYSINTQDEFYEKEKEYWDENGPHYEELNSLFYKAIVDSKFKEELTNDLGKQFMSIADYSIQSFSKDIISELQEENKLTSEYTKLLASAKIPFDGEERNLSGLGPYMTSQFRDEREKASKAYYGFFKENEEKFDELFDKLVKVRHKMAKKLGFENFVELGYIRMLRTDYNAEMVEKFRNQVSEYIVPAASRLFKRQQERLGLEELRYYDENFEFNSGNATPKGDSKFIMNNGVLMYSELSKETKEFFEFMIEHELMDLETKPGKGAGGYCTYIPDYKSPFIFSNFNSTADDIDVLTHEAGHAFQVYMSRWIEIPDINFPTYESCEIHSMSMEFITWPWMELFFKEDTDKYKFTHLGSAIKFIPYGVLVDEFQHIIYENPNMTKEERKLVWRDLENKYQPHKNYKGNDLLERGGWWFKQGHIFKNPFYYIDYTLAQICALQFWKKMREDRKSGWQDYLNICKIGGTKSFLDIVKEANLISPFEEGCVSSVIGTINEYLESIDDKNL</sequence>
<name>A0ABR7K417_9FIRM</name>
<dbReference type="RefSeq" id="WP_187006110.1">
    <property type="nucleotide sequence ID" value="NZ_JACRWD010000002.1"/>
</dbReference>
<feature type="domain" description="Peptidase M3A/M3B catalytic" evidence="7">
    <location>
        <begin position="166"/>
        <end position="543"/>
    </location>
</feature>
<protein>
    <submittedName>
        <fullName evidence="8">M3 family oligoendopeptidase</fullName>
    </submittedName>
</protein>
<keyword evidence="9" id="KW-1185">Reference proteome</keyword>
<keyword evidence="3 6" id="KW-0378">Hydrolase</keyword>
<dbReference type="InterPro" id="IPR011976">
    <property type="entry name" value="Pept_M3B_oligopep-rel"/>
</dbReference>
<evidence type="ECO:0000313" key="9">
    <source>
        <dbReference type="Proteomes" id="UP000611796"/>
    </source>
</evidence>
<dbReference type="PANTHER" id="PTHR11804">
    <property type="entry name" value="PROTEASE M3 THIMET OLIGOPEPTIDASE-RELATED"/>
    <property type="match status" value="1"/>
</dbReference>
<comment type="cofactor">
    <cofactor evidence="6">
        <name>Zn(2+)</name>
        <dbReference type="ChEBI" id="CHEBI:29105"/>
    </cofactor>
    <text evidence="6">Binds 1 zinc ion.</text>
</comment>
<organism evidence="8 9">
    <name type="scientific">Paeniclostridium hominis</name>
    <dbReference type="NCBI Taxonomy" id="2764329"/>
    <lineage>
        <taxon>Bacteria</taxon>
        <taxon>Bacillati</taxon>
        <taxon>Bacillota</taxon>
        <taxon>Clostridia</taxon>
        <taxon>Peptostreptococcales</taxon>
        <taxon>Peptostreptococcaceae</taxon>
        <taxon>Paeniclostridium</taxon>
    </lineage>
</organism>
<dbReference type="NCBIfam" id="TIGR02289">
    <property type="entry name" value="M3_not_pepF"/>
    <property type="match status" value="1"/>
</dbReference>
<evidence type="ECO:0000256" key="4">
    <source>
        <dbReference type="ARBA" id="ARBA00022833"/>
    </source>
</evidence>
<keyword evidence="4 6" id="KW-0862">Zinc</keyword>
<evidence type="ECO:0000256" key="5">
    <source>
        <dbReference type="ARBA" id="ARBA00023049"/>
    </source>
</evidence>
<keyword evidence="5 6" id="KW-0482">Metalloprotease</keyword>
<gene>
    <name evidence="8" type="ORF">H8891_08540</name>
</gene>
<dbReference type="InterPro" id="IPR045090">
    <property type="entry name" value="Pept_M3A_M3B"/>
</dbReference>
<keyword evidence="1 6" id="KW-0645">Protease</keyword>
<dbReference type="Proteomes" id="UP000611796">
    <property type="component" value="Unassembled WGS sequence"/>
</dbReference>
<dbReference type="Gene3D" id="1.10.1370.30">
    <property type="match status" value="1"/>
</dbReference>
<accession>A0ABR7K417</accession>
<reference evidence="8 9" key="1">
    <citation type="submission" date="2020-08" db="EMBL/GenBank/DDBJ databases">
        <authorList>
            <person name="Liu C."/>
            <person name="Sun Q."/>
        </authorList>
    </citation>
    <scope>NUCLEOTIDE SEQUENCE [LARGE SCALE GENOMIC DNA]</scope>
    <source>
        <strain evidence="8 9">NSJ-45</strain>
    </source>
</reference>
<evidence type="ECO:0000259" key="7">
    <source>
        <dbReference type="Pfam" id="PF01432"/>
    </source>
</evidence>
<evidence type="ECO:0000313" key="8">
    <source>
        <dbReference type="EMBL" id="MBC6003849.1"/>
    </source>
</evidence>
<comment type="similarity">
    <text evidence="6">Belongs to the peptidase M3 family.</text>
</comment>
<dbReference type="CDD" id="cd09606">
    <property type="entry name" value="M3B_PepF"/>
    <property type="match status" value="1"/>
</dbReference>